<comment type="similarity">
    <text evidence="1">Belongs to the reduced folate carrier (RFC) transporter (TC 2.A.48) family.</text>
</comment>
<keyword evidence="3" id="KW-1133">Transmembrane helix</keyword>
<evidence type="ECO:0000313" key="5">
    <source>
        <dbReference type="Proteomes" id="UP000551758"/>
    </source>
</evidence>
<dbReference type="PANTHER" id="PTHR10686">
    <property type="entry name" value="FOLATE TRANSPORTER"/>
    <property type="match status" value="1"/>
</dbReference>
<feature type="compositionally biased region" description="Polar residues" evidence="2">
    <location>
        <begin position="1"/>
        <end position="10"/>
    </location>
</feature>
<feature type="region of interest" description="Disordered" evidence="2">
    <location>
        <begin position="1"/>
        <end position="24"/>
    </location>
</feature>
<name>A0A7J7EJ55_DICBM</name>
<reference evidence="4 5" key="1">
    <citation type="journal article" date="2020" name="Mol. Biol. Evol.">
        <title>Interspecific Gene Flow and the Evolution of Specialization in Black and White Rhinoceros.</title>
        <authorList>
            <person name="Moodley Y."/>
            <person name="Westbury M.V."/>
            <person name="Russo I.M."/>
            <person name="Gopalakrishnan S."/>
            <person name="Rakotoarivelo A."/>
            <person name="Olsen R.A."/>
            <person name="Prost S."/>
            <person name="Tunstall T."/>
            <person name="Ryder O.A."/>
            <person name="Dalen L."/>
            <person name="Bruford M.W."/>
        </authorList>
    </citation>
    <scope>NUCLEOTIDE SEQUENCE [LARGE SCALE GENOMIC DNA]</scope>
    <source>
        <strain evidence="4">SBR-YM</strain>
        <tissue evidence="4">Skin</tissue>
    </source>
</reference>
<dbReference type="GO" id="GO:0005886">
    <property type="term" value="C:plasma membrane"/>
    <property type="evidence" value="ECO:0007669"/>
    <property type="project" value="TreeGrafter"/>
</dbReference>
<evidence type="ECO:0000313" key="4">
    <source>
        <dbReference type="EMBL" id="KAF5915840.1"/>
    </source>
</evidence>
<keyword evidence="5" id="KW-1185">Reference proteome</keyword>
<evidence type="ECO:0000256" key="3">
    <source>
        <dbReference type="SAM" id="Phobius"/>
    </source>
</evidence>
<dbReference type="GO" id="GO:0015234">
    <property type="term" value="F:thiamine transmembrane transporter activity"/>
    <property type="evidence" value="ECO:0007669"/>
    <property type="project" value="TreeGrafter"/>
</dbReference>
<keyword evidence="3" id="KW-0472">Membrane</keyword>
<feature type="transmembrane region" description="Helical" evidence="3">
    <location>
        <begin position="152"/>
        <end position="174"/>
    </location>
</feature>
<feature type="transmembrane region" description="Helical" evidence="3">
    <location>
        <begin position="186"/>
        <end position="208"/>
    </location>
</feature>
<dbReference type="PANTHER" id="PTHR10686:SF33">
    <property type="entry name" value="SOLUTE CARRIER FAMILY 19 MEMBER 3"/>
    <property type="match status" value="1"/>
</dbReference>
<evidence type="ECO:0000256" key="2">
    <source>
        <dbReference type="SAM" id="MobiDB-lite"/>
    </source>
</evidence>
<dbReference type="AlphaFoldDB" id="A0A7J7EJ55"/>
<protein>
    <submittedName>
        <fullName evidence="4">Uncharacterized protein</fullName>
    </submittedName>
</protein>
<feature type="transmembrane region" description="Helical" evidence="3">
    <location>
        <begin position="97"/>
        <end position="117"/>
    </location>
</feature>
<dbReference type="InterPro" id="IPR002666">
    <property type="entry name" value="Folate_carrier"/>
</dbReference>
<evidence type="ECO:0000256" key="1">
    <source>
        <dbReference type="ARBA" id="ARBA00005773"/>
    </source>
</evidence>
<dbReference type="Pfam" id="PF01770">
    <property type="entry name" value="Folate_carrier"/>
    <property type="match status" value="1"/>
</dbReference>
<gene>
    <name evidence="4" type="ORF">HPG69_019072</name>
</gene>
<comment type="caution">
    <text evidence="4">The sequence shown here is derived from an EMBL/GenBank/DDBJ whole genome shotgun (WGS) entry which is preliminary data.</text>
</comment>
<sequence length="237" mass="25734">MSFHAKSSQEVPPKPRGQDAVFEEPQNGHEPVCQELVIVSGNPDDGLLSSPKPKNVALRVFVQDATPQGIFFTSPCGALAAFTVGYMKVNRDLPVELALGIFSAADVGSLFLVHFTTSTWVCYAGFLTLKSSYMLLITVAALPLISACSECCALVIGINTFIAMVSQTIMTVAVIDSQGLRLLVNIQFLVYGSYFSVIAGIFLMRSIYIIYSAKRGKKNVVLPLVGIQMNQRTQFLI</sequence>
<feature type="transmembrane region" description="Helical" evidence="3">
    <location>
        <begin position="123"/>
        <end position="145"/>
    </location>
</feature>
<proteinExistence type="inferred from homology"/>
<organism evidence="4 5">
    <name type="scientific">Diceros bicornis minor</name>
    <name type="common">South-central black rhinoceros</name>
    <dbReference type="NCBI Taxonomy" id="77932"/>
    <lineage>
        <taxon>Eukaryota</taxon>
        <taxon>Metazoa</taxon>
        <taxon>Chordata</taxon>
        <taxon>Craniata</taxon>
        <taxon>Vertebrata</taxon>
        <taxon>Euteleostomi</taxon>
        <taxon>Mammalia</taxon>
        <taxon>Eutheria</taxon>
        <taxon>Laurasiatheria</taxon>
        <taxon>Perissodactyla</taxon>
        <taxon>Rhinocerotidae</taxon>
        <taxon>Diceros</taxon>
    </lineage>
</organism>
<dbReference type="Proteomes" id="UP000551758">
    <property type="component" value="Unassembled WGS sequence"/>
</dbReference>
<dbReference type="EMBL" id="JACDTQ010002747">
    <property type="protein sequence ID" value="KAF5915840.1"/>
    <property type="molecule type" value="Genomic_DNA"/>
</dbReference>
<keyword evidence="3" id="KW-0812">Transmembrane</keyword>
<accession>A0A7J7EJ55</accession>